<proteinExistence type="inferred from homology"/>
<keyword evidence="6" id="KW-1185">Reference proteome</keyword>
<dbReference type="CDD" id="cd00677">
    <property type="entry name" value="S15_NS1_EPRS_RNA-bind"/>
    <property type="match status" value="1"/>
</dbReference>
<dbReference type="InterPro" id="IPR005290">
    <property type="entry name" value="Ribosomal_uS15_bac-type"/>
</dbReference>
<dbReference type="GO" id="GO:0005737">
    <property type="term" value="C:cytoplasm"/>
    <property type="evidence" value="ECO:0007669"/>
    <property type="project" value="UniProtKB-ARBA"/>
</dbReference>
<dbReference type="AlphaFoldDB" id="W7TEF2"/>
<dbReference type="Proteomes" id="UP000019335">
    <property type="component" value="Unassembled WGS sequence"/>
</dbReference>
<dbReference type="GO" id="GO:0006412">
    <property type="term" value="P:translation"/>
    <property type="evidence" value="ECO:0007669"/>
    <property type="project" value="InterPro"/>
</dbReference>
<organism evidence="5 6">
    <name type="scientific">Nannochloropsis gaditana</name>
    <dbReference type="NCBI Taxonomy" id="72520"/>
    <lineage>
        <taxon>Eukaryota</taxon>
        <taxon>Sar</taxon>
        <taxon>Stramenopiles</taxon>
        <taxon>Ochrophyta</taxon>
        <taxon>Eustigmatophyceae</taxon>
        <taxon>Eustigmatales</taxon>
        <taxon>Monodopsidaceae</taxon>
        <taxon>Nannochloropsis</taxon>
    </lineage>
</organism>
<keyword evidence="4" id="KW-0732">Signal</keyword>
<dbReference type="PANTHER" id="PTHR23321:SF26">
    <property type="entry name" value="SMALL RIBOSOMAL SUBUNIT PROTEIN US15M"/>
    <property type="match status" value="1"/>
</dbReference>
<dbReference type="Pfam" id="PF00312">
    <property type="entry name" value="Ribosomal_S15"/>
    <property type="match status" value="1"/>
</dbReference>
<dbReference type="Gene3D" id="1.10.287.10">
    <property type="entry name" value="S15/NS1, RNA-binding"/>
    <property type="match status" value="1"/>
</dbReference>
<keyword evidence="3" id="KW-0687">Ribonucleoprotein</keyword>
<reference evidence="5 6" key="1">
    <citation type="journal article" date="2014" name="Mol. Plant">
        <title>Chromosome Scale Genome Assembly and Transcriptome Profiling of Nannochloropsis gaditana in Nitrogen Depletion.</title>
        <authorList>
            <person name="Corteggiani Carpinelli E."/>
            <person name="Telatin A."/>
            <person name="Vitulo N."/>
            <person name="Forcato C."/>
            <person name="D'Angelo M."/>
            <person name="Schiavon R."/>
            <person name="Vezzi A."/>
            <person name="Giacometti G.M."/>
            <person name="Morosinotto T."/>
            <person name="Valle G."/>
        </authorList>
    </citation>
    <scope>NUCLEOTIDE SEQUENCE [LARGE SCALE GENOMIC DNA]</scope>
    <source>
        <strain evidence="5 6">B-31</strain>
    </source>
</reference>
<dbReference type="NCBIfam" id="TIGR00952">
    <property type="entry name" value="S15_bact"/>
    <property type="match status" value="1"/>
</dbReference>
<evidence type="ECO:0000256" key="2">
    <source>
        <dbReference type="ARBA" id="ARBA00022980"/>
    </source>
</evidence>
<protein>
    <submittedName>
        <fullName evidence="5">30s ribosomal protein s15</fullName>
    </submittedName>
</protein>
<dbReference type="GO" id="GO:0005840">
    <property type="term" value="C:ribosome"/>
    <property type="evidence" value="ECO:0007669"/>
    <property type="project" value="UniProtKB-KW"/>
</dbReference>
<accession>W7TEF2</accession>
<dbReference type="InterPro" id="IPR009068">
    <property type="entry name" value="uS15_NS1_RNA-bd_sf"/>
</dbReference>
<dbReference type="PANTHER" id="PTHR23321">
    <property type="entry name" value="RIBOSOMAL PROTEIN S15, BACTERIAL AND ORGANELLAR"/>
    <property type="match status" value="1"/>
</dbReference>
<sequence>MLLQKGVLVSCLLTCAVAYVPPMRGPRSTAVSKSVKLRLYASGPEAPGGSQLVPEDDEEMTEGFTEIDGVVFEGDFEDDSVKPSLTSLLEDVADDGSEAFKLDSDDSFFSIPDYVPSELPDLAALGSGLESKRDMMNEFVEGGEFDPNDEKMYRLLGLDALDEKKTRKSPEDFTLPGGYLLEQARLEVAQKYQKHDKDVGSSAVQVAQFTQTISYLTKHVQVNPRDYSARRGLIRAVNIRRKLLNYISKRNKPFALKLAAELGIRFRPPDGARSKFEMYRFYKNTKSKKAKNMQSIADLKAAAEAQGVNA</sequence>
<evidence type="ECO:0000256" key="4">
    <source>
        <dbReference type="SAM" id="SignalP"/>
    </source>
</evidence>
<gene>
    <name evidence="5" type="ORF">Naga_100070g2</name>
</gene>
<evidence type="ECO:0000313" key="6">
    <source>
        <dbReference type="Proteomes" id="UP000019335"/>
    </source>
</evidence>
<dbReference type="InterPro" id="IPR000589">
    <property type="entry name" value="Ribosomal_uS15"/>
</dbReference>
<comment type="similarity">
    <text evidence="1">Belongs to the universal ribosomal protein uS15 family.</text>
</comment>
<dbReference type="SUPFAM" id="SSF47060">
    <property type="entry name" value="S15/NS1 RNA-binding domain"/>
    <property type="match status" value="1"/>
</dbReference>
<feature type="chain" id="PRO_5004900695" evidence="4">
    <location>
        <begin position="19"/>
        <end position="310"/>
    </location>
</feature>
<dbReference type="SMART" id="SM01387">
    <property type="entry name" value="Ribosomal_S15"/>
    <property type="match status" value="1"/>
</dbReference>
<dbReference type="EMBL" id="AZIL01002351">
    <property type="protein sequence ID" value="EWM21908.1"/>
    <property type="molecule type" value="Genomic_DNA"/>
</dbReference>
<comment type="caution">
    <text evidence="5">The sequence shown here is derived from an EMBL/GenBank/DDBJ whole genome shotgun (WGS) entry which is preliminary data.</text>
</comment>
<dbReference type="GO" id="GO:0003735">
    <property type="term" value="F:structural constituent of ribosome"/>
    <property type="evidence" value="ECO:0007669"/>
    <property type="project" value="InterPro"/>
</dbReference>
<keyword evidence="2 5" id="KW-0689">Ribosomal protein</keyword>
<name>W7TEF2_9STRA</name>
<dbReference type="HAMAP" id="MF_01343_B">
    <property type="entry name" value="Ribosomal_uS15_B"/>
    <property type="match status" value="1"/>
</dbReference>
<evidence type="ECO:0000256" key="1">
    <source>
        <dbReference type="ARBA" id="ARBA00008434"/>
    </source>
</evidence>
<dbReference type="GO" id="GO:1990904">
    <property type="term" value="C:ribonucleoprotein complex"/>
    <property type="evidence" value="ECO:0007669"/>
    <property type="project" value="UniProtKB-KW"/>
</dbReference>
<evidence type="ECO:0000313" key="5">
    <source>
        <dbReference type="EMBL" id="EWM21908.1"/>
    </source>
</evidence>
<feature type="signal peptide" evidence="4">
    <location>
        <begin position="1"/>
        <end position="18"/>
    </location>
</feature>
<evidence type="ECO:0000256" key="3">
    <source>
        <dbReference type="ARBA" id="ARBA00023274"/>
    </source>
</evidence>
<dbReference type="OrthoDB" id="441444at2759"/>